<name>A0A2G9GBS3_9LAMI</name>
<gene>
    <name evidence="1" type="ORF">CDL12_24748</name>
</gene>
<accession>A0A2G9GBS3</accession>
<evidence type="ECO:0000313" key="1">
    <source>
        <dbReference type="EMBL" id="PIN02739.1"/>
    </source>
</evidence>
<dbReference type="EMBL" id="NKXS01005789">
    <property type="protein sequence ID" value="PIN02739.1"/>
    <property type="molecule type" value="Genomic_DNA"/>
</dbReference>
<evidence type="ECO:0000313" key="2">
    <source>
        <dbReference type="Proteomes" id="UP000231279"/>
    </source>
</evidence>
<proteinExistence type="predicted"/>
<organism evidence="1 2">
    <name type="scientific">Handroanthus impetiginosus</name>
    <dbReference type="NCBI Taxonomy" id="429701"/>
    <lineage>
        <taxon>Eukaryota</taxon>
        <taxon>Viridiplantae</taxon>
        <taxon>Streptophyta</taxon>
        <taxon>Embryophyta</taxon>
        <taxon>Tracheophyta</taxon>
        <taxon>Spermatophyta</taxon>
        <taxon>Magnoliopsida</taxon>
        <taxon>eudicotyledons</taxon>
        <taxon>Gunneridae</taxon>
        <taxon>Pentapetalae</taxon>
        <taxon>asterids</taxon>
        <taxon>lamiids</taxon>
        <taxon>Lamiales</taxon>
        <taxon>Bignoniaceae</taxon>
        <taxon>Crescentiina</taxon>
        <taxon>Tabebuia alliance</taxon>
        <taxon>Handroanthus</taxon>
    </lineage>
</organism>
<dbReference type="Proteomes" id="UP000231279">
    <property type="component" value="Unassembled WGS sequence"/>
</dbReference>
<dbReference type="OrthoDB" id="861847at2759"/>
<comment type="caution">
    <text evidence="1">The sequence shown here is derived from an EMBL/GenBank/DDBJ whole genome shotgun (WGS) entry which is preliminary data.</text>
</comment>
<protein>
    <submittedName>
        <fullName evidence="1">Uncharacterized protein</fullName>
    </submittedName>
</protein>
<keyword evidence="2" id="KW-1185">Reference proteome</keyword>
<sequence>MPHLNISLHFYLTPIVMINGLSYCDLLLNSQNLCRSIHARAEKPQNMRALILGWIYYSDSFNNYPSRFSY</sequence>
<reference evidence="2" key="1">
    <citation type="journal article" date="2018" name="Gigascience">
        <title>Genome assembly of the Pink Ipe (Handroanthus impetiginosus, Bignoniaceae), a highly valued, ecologically keystone Neotropical timber forest tree.</title>
        <authorList>
            <person name="Silva-Junior O.B."/>
            <person name="Grattapaglia D."/>
            <person name="Novaes E."/>
            <person name="Collevatti R.G."/>
        </authorList>
    </citation>
    <scope>NUCLEOTIDE SEQUENCE [LARGE SCALE GENOMIC DNA]</scope>
    <source>
        <strain evidence="2">cv. UFG-1</strain>
    </source>
</reference>
<dbReference type="AlphaFoldDB" id="A0A2G9GBS3"/>